<reference evidence="2" key="2">
    <citation type="submission" date="2015-06" db="UniProtKB">
        <authorList>
            <consortium name="EnsemblPlants"/>
        </authorList>
    </citation>
    <scope>IDENTIFICATION</scope>
</reference>
<dbReference type="Proteomes" id="UP000008022">
    <property type="component" value="Unassembled WGS sequence"/>
</dbReference>
<feature type="region of interest" description="Disordered" evidence="1">
    <location>
        <begin position="1"/>
        <end position="79"/>
    </location>
</feature>
<reference evidence="3" key="1">
    <citation type="submission" date="2013-06" db="EMBL/GenBank/DDBJ databases">
        <authorList>
            <person name="Zhao Q."/>
        </authorList>
    </citation>
    <scope>NUCLEOTIDE SEQUENCE</scope>
    <source>
        <strain evidence="3">cv. W1943</strain>
    </source>
</reference>
<protein>
    <submittedName>
        <fullName evidence="2">Uncharacterized protein</fullName>
    </submittedName>
</protein>
<proteinExistence type="predicted"/>
<feature type="compositionally biased region" description="Low complexity" evidence="1">
    <location>
        <begin position="58"/>
        <end position="79"/>
    </location>
</feature>
<dbReference type="AlphaFoldDB" id="A0A0E0PH48"/>
<organism evidence="2 3">
    <name type="scientific">Oryza rufipogon</name>
    <name type="common">Brownbeard rice</name>
    <name type="synonym">Asian wild rice</name>
    <dbReference type="NCBI Taxonomy" id="4529"/>
    <lineage>
        <taxon>Eukaryota</taxon>
        <taxon>Viridiplantae</taxon>
        <taxon>Streptophyta</taxon>
        <taxon>Embryophyta</taxon>
        <taxon>Tracheophyta</taxon>
        <taxon>Spermatophyta</taxon>
        <taxon>Magnoliopsida</taxon>
        <taxon>Liliopsida</taxon>
        <taxon>Poales</taxon>
        <taxon>Poaceae</taxon>
        <taxon>BOP clade</taxon>
        <taxon>Oryzoideae</taxon>
        <taxon>Oryzeae</taxon>
        <taxon>Oryzinae</taxon>
        <taxon>Oryza</taxon>
    </lineage>
</organism>
<name>A0A0E0PH48_ORYRU</name>
<dbReference type="Gramene" id="ORUFI05G02390.1">
    <property type="protein sequence ID" value="ORUFI05G02390.1"/>
    <property type="gene ID" value="ORUFI05G02390"/>
</dbReference>
<evidence type="ECO:0000313" key="2">
    <source>
        <dbReference type="EnsemblPlants" id="ORUFI05G02390.1"/>
    </source>
</evidence>
<feature type="compositionally biased region" description="Basic and acidic residues" evidence="1">
    <location>
        <begin position="44"/>
        <end position="57"/>
    </location>
</feature>
<evidence type="ECO:0000313" key="3">
    <source>
        <dbReference type="Proteomes" id="UP000008022"/>
    </source>
</evidence>
<sequence length="79" mass="8244">MAPRRRRFGGSSISESGNTSNETGATPTMIPALPPSPSPAPPPWRERVSHDRKRDESGAASATQAVVASVSGAALMETR</sequence>
<feature type="compositionally biased region" description="Polar residues" evidence="1">
    <location>
        <begin position="11"/>
        <end position="26"/>
    </location>
</feature>
<accession>A0A0E0PH48</accession>
<dbReference type="OMA" id="CVRGPAC"/>
<evidence type="ECO:0000256" key="1">
    <source>
        <dbReference type="SAM" id="MobiDB-lite"/>
    </source>
</evidence>
<keyword evidence="3" id="KW-1185">Reference proteome</keyword>
<feature type="compositionally biased region" description="Pro residues" evidence="1">
    <location>
        <begin position="32"/>
        <end position="43"/>
    </location>
</feature>
<dbReference type="EnsemblPlants" id="ORUFI05G02390.1">
    <property type="protein sequence ID" value="ORUFI05G02390.1"/>
    <property type="gene ID" value="ORUFI05G02390"/>
</dbReference>
<dbReference type="HOGENOM" id="CLU_2610279_0_0_1"/>